<sequence length="40" mass="4530">MPLCIVPSFSVYYHLLCGHVICLHSHSKMHLSSNQSSIFI</sequence>
<accession>A0A0W0FZI9</accession>
<evidence type="ECO:0000313" key="2">
    <source>
        <dbReference type="Proteomes" id="UP000054988"/>
    </source>
</evidence>
<organism evidence="1 2">
    <name type="scientific">Moniliophthora roreri</name>
    <name type="common">Frosty pod rot fungus</name>
    <name type="synonym">Monilia roreri</name>
    <dbReference type="NCBI Taxonomy" id="221103"/>
    <lineage>
        <taxon>Eukaryota</taxon>
        <taxon>Fungi</taxon>
        <taxon>Dikarya</taxon>
        <taxon>Basidiomycota</taxon>
        <taxon>Agaricomycotina</taxon>
        <taxon>Agaricomycetes</taxon>
        <taxon>Agaricomycetidae</taxon>
        <taxon>Agaricales</taxon>
        <taxon>Marasmiineae</taxon>
        <taxon>Marasmiaceae</taxon>
        <taxon>Moniliophthora</taxon>
    </lineage>
</organism>
<gene>
    <name evidence="1" type="ORF">WG66_5682</name>
</gene>
<dbReference type="Proteomes" id="UP000054988">
    <property type="component" value="Unassembled WGS sequence"/>
</dbReference>
<protein>
    <submittedName>
        <fullName evidence="1">Uncharacterized protein</fullName>
    </submittedName>
</protein>
<dbReference type="EMBL" id="LATX01001427">
    <property type="protein sequence ID" value="KTB41739.1"/>
    <property type="molecule type" value="Genomic_DNA"/>
</dbReference>
<evidence type="ECO:0000313" key="1">
    <source>
        <dbReference type="EMBL" id="KTB41739.1"/>
    </source>
</evidence>
<reference evidence="1 2" key="1">
    <citation type="submission" date="2015-12" db="EMBL/GenBank/DDBJ databases">
        <title>Draft genome sequence of Moniliophthora roreri, the causal agent of frosty pod rot of cacao.</title>
        <authorList>
            <person name="Aime M.C."/>
            <person name="Diaz-Valderrama J.R."/>
            <person name="Kijpornyongpan T."/>
            <person name="Phillips-Mora W."/>
        </authorList>
    </citation>
    <scope>NUCLEOTIDE SEQUENCE [LARGE SCALE GENOMIC DNA]</scope>
    <source>
        <strain evidence="1 2">MCA 2952</strain>
    </source>
</reference>
<proteinExistence type="predicted"/>
<dbReference type="AlphaFoldDB" id="A0A0W0FZI9"/>
<name>A0A0W0FZI9_MONRR</name>
<comment type="caution">
    <text evidence="1">The sequence shown here is derived from an EMBL/GenBank/DDBJ whole genome shotgun (WGS) entry which is preliminary data.</text>
</comment>